<feature type="compositionally biased region" description="Pro residues" evidence="1">
    <location>
        <begin position="213"/>
        <end position="223"/>
    </location>
</feature>
<evidence type="ECO:0000256" key="1">
    <source>
        <dbReference type="SAM" id="MobiDB-lite"/>
    </source>
</evidence>
<feature type="region of interest" description="Disordered" evidence="1">
    <location>
        <begin position="405"/>
        <end position="431"/>
    </location>
</feature>
<feature type="compositionally biased region" description="Low complexity" evidence="1">
    <location>
        <begin position="282"/>
        <end position="300"/>
    </location>
</feature>
<sequence>MYKDKGADLNQDVAGSFTFDSEHVSGQPQSGQRAEWSRPAPLKVESLKDRALHGHYHEVWAHVDEGGYHVPLTTSQIAQVRSLQEGALPHSHADARAQALQRLQELAFLAPPSTPQVAQVRAVQEAGFRAPPTTPAIASVRSVQEDVFRGSNDLEARLVAAASVLPTAALAAATSVPIYPTAPSAATFARSTSMGPHAPLPTPTAQQGATPAGLPPRHPPTPAAPATMPTTAAPTAALPPTPAAPAPTPTVSASTAFGASVWGSMAAAVHSELQGVHPGQQHASGPASGSPSSGSISPGAAGAASLLAHAAAVAAVRRQEEDSFQSPAHSAAIDAVRAHEERAYRVPANTPQVAAVRSGMASFRSGPLSPQLSAVRARMEALAHDPALPALVAGLRAGLDDPFRDWHQPPPATARSSGAATPHSHDLVKVP</sequence>
<dbReference type="AlphaFoldDB" id="A0A7S0WZA3"/>
<accession>A0A7S0WZA3</accession>
<protein>
    <submittedName>
        <fullName evidence="2">Uncharacterized protein</fullName>
    </submittedName>
</protein>
<feature type="region of interest" description="Disordered" evidence="1">
    <location>
        <begin position="275"/>
        <end position="300"/>
    </location>
</feature>
<organism evidence="2">
    <name type="scientific">Chlamydomonas leiostraca</name>
    <dbReference type="NCBI Taxonomy" id="1034604"/>
    <lineage>
        <taxon>Eukaryota</taxon>
        <taxon>Viridiplantae</taxon>
        <taxon>Chlorophyta</taxon>
        <taxon>core chlorophytes</taxon>
        <taxon>Chlorophyceae</taxon>
        <taxon>CS clade</taxon>
        <taxon>Chlamydomonadales</taxon>
        <taxon>Chlamydomonadaceae</taxon>
        <taxon>Chlamydomonas</taxon>
    </lineage>
</organism>
<feature type="region of interest" description="Disordered" evidence="1">
    <location>
        <begin position="1"/>
        <end position="39"/>
    </location>
</feature>
<feature type="compositionally biased region" description="Low complexity" evidence="1">
    <location>
        <begin position="224"/>
        <end position="236"/>
    </location>
</feature>
<proteinExistence type="predicted"/>
<name>A0A7S0WZA3_9CHLO</name>
<gene>
    <name evidence="2" type="ORF">CLEI1391_LOCUS16744</name>
</gene>
<feature type="compositionally biased region" description="Pro residues" evidence="1">
    <location>
        <begin position="237"/>
        <end position="248"/>
    </location>
</feature>
<feature type="region of interest" description="Disordered" evidence="1">
    <location>
        <begin position="190"/>
        <end position="253"/>
    </location>
</feature>
<reference evidence="2" key="1">
    <citation type="submission" date="2021-01" db="EMBL/GenBank/DDBJ databases">
        <authorList>
            <person name="Corre E."/>
            <person name="Pelletier E."/>
            <person name="Niang G."/>
            <person name="Scheremetjew M."/>
            <person name="Finn R."/>
            <person name="Kale V."/>
            <person name="Holt S."/>
            <person name="Cochrane G."/>
            <person name="Meng A."/>
            <person name="Brown T."/>
            <person name="Cohen L."/>
        </authorList>
    </citation>
    <scope>NUCLEOTIDE SEQUENCE</scope>
    <source>
        <strain evidence="2">SAG 11-49</strain>
    </source>
</reference>
<dbReference type="EMBL" id="HBFB01029996">
    <property type="protein sequence ID" value="CAD8692561.1"/>
    <property type="molecule type" value="Transcribed_RNA"/>
</dbReference>
<evidence type="ECO:0000313" key="2">
    <source>
        <dbReference type="EMBL" id="CAD8692561.1"/>
    </source>
</evidence>